<dbReference type="Gramene" id="TraesCS7A03G1243100.1">
    <property type="protein sequence ID" value="TraesCS7A03G1243100.1.CDS"/>
    <property type="gene ID" value="TraesCS7A03G1243100"/>
</dbReference>
<reference evidence="3" key="1">
    <citation type="submission" date="2018-08" db="EMBL/GenBank/DDBJ databases">
        <authorList>
            <person name="Rossello M."/>
        </authorList>
    </citation>
    <scope>NUCLEOTIDE SEQUENCE [LARGE SCALE GENOMIC DNA]</scope>
    <source>
        <strain evidence="3">cv. Chinese Spring</strain>
    </source>
</reference>
<dbReference type="AlphaFoldDB" id="A0A3B6RN03"/>
<dbReference type="Gramene" id="TraesCLE_scaffold_078437_01G000100.1">
    <property type="protein sequence ID" value="TraesCLE_scaffold_078437_01G000100.1"/>
    <property type="gene ID" value="TraesCLE_scaffold_078437_01G000100"/>
</dbReference>
<name>A0A3B6RN03_WHEAT</name>
<proteinExistence type="predicted"/>
<feature type="compositionally biased region" description="Basic and acidic residues" evidence="1">
    <location>
        <begin position="7"/>
        <end position="20"/>
    </location>
</feature>
<keyword evidence="4" id="KW-1185">Reference proteome</keyword>
<dbReference type="EnsemblPlants" id="TraesCS7A02G512200.1">
    <property type="protein sequence ID" value="TraesCS7A02G512200.1"/>
    <property type="gene ID" value="TraesCS7A02G512200"/>
</dbReference>
<dbReference type="Gramene" id="TraesCAD_scaffold_083992_01G000100.1">
    <property type="protein sequence ID" value="TraesCAD_scaffold_083992_01G000100.1"/>
    <property type="gene ID" value="TraesCAD_scaffold_083992_01G000100"/>
</dbReference>
<evidence type="ECO:0000313" key="4">
    <source>
        <dbReference type="Proteomes" id="UP000019116"/>
    </source>
</evidence>
<feature type="domain" description="DUF6598" evidence="2">
    <location>
        <begin position="156"/>
        <end position="294"/>
    </location>
</feature>
<evidence type="ECO:0000259" key="2">
    <source>
        <dbReference type="Pfam" id="PF20241"/>
    </source>
</evidence>
<dbReference type="Gramene" id="TraesWEE_scaffold_093526_01G000300.1">
    <property type="protein sequence ID" value="TraesWEE_scaffold_093526_01G000300.1"/>
    <property type="gene ID" value="TraesWEE_scaffold_093526_01G000300"/>
</dbReference>
<dbReference type="Gramene" id="TraesROB_scaffold_104569_01G000200.1">
    <property type="protein sequence ID" value="TraesROB_scaffold_104569_01G000200.1"/>
    <property type="gene ID" value="TraesROB_scaffold_104569_01G000200"/>
</dbReference>
<protein>
    <recommendedName>
        <fullName evidence="2">DUF6598 domain-containing protein</fullName>
    </recommendedName>
</protein>
<dbReference type="Gramene" id="TraesCS7A02G512200.1">
    <property type="protein sequence ID" value="TraesCS7A02G512200.1"/>
    <property type="gene ID" value="TraesCS7A02G512200"/>
</dbReference>
<dbReference type="PANTHER" id="PTHR33065:SF138">
    <property type="entry name" value="OS09G0442000 PROTEIN"/>
    <property type="match status" value="1"/>
</dbReference>
<reference evidence="3" key="2">
    <citation type="submission" date="2018-10" db="UniProtKB">
        <authorList>
            <consortium name="EnsemblPlants"/>
        </authorList>
    </citation>
    <scope>IDENTIFICATION</scope>
</reference>
<dbReference type="Proteomes" id="UP000019116">
    <property type="component" value="Chromosome 7A"/>
</dbReference>
<evidence type="ECO:0000313" key="3">
    <source>
        <dbReference type="EnsemblPlants" id="TraesCS7A02G512200.1"/>
    </source>
</evidence>
<dbReference type="PANTHER" id="PTHR33065">
    <property type="entry name" value="OS07G0486400 PROTEIN"/>
    <property type="match status" value="1"/>
</dbReference>
<sequence length="316" mass="34648">MDLDTAATKRESEAEADEPRRKKAAGATKTVKVVPWLMDSFEQVFDEDRLKHAVARLNQANPGAPPVVPEELTEERRAALLQEDTEWRRKNGDKELAPRGNTEDFEGFDFKRNTRIPAMCFADNPMPDDTKHRLTVQIFTVKDPYLVLVGPTRVVVYNGLYTSKHSTLELTCGLVVSSVEAIIAVQIVKGSWPDGSRGQLTACIGSVGDMNVMLLDSGEEKALVVADDGTIELSRRVVSVERFGQLIVRGVVSRGGRDHDEVLAEGKASFAPLDAGQSRGMLDLGGMCKLEITVTWSRILWSTSNRLIKGGPLAGD</sequence>
<organism evidence="3">
    <name type="scientific">Triticum aestivum</name>
    <name type="common">Wheat</name>
    <dbReference type="NCBI Taxonomy" id="4565"/>
    <lineage>
        <taxon>Eukaryota</taxon>
        <taxon>Viridiplantae</taxon>
        <taxon>Streptophyta</taxon>
        <taxon>Embryophyta</taxon>
        <taxon>Tracheophyta</taxon>
        <taxon>Spermatophyta</taxon>
        <taxon>Magnoliopsida</taxon>
        <taxon>Liliopsida</taxon>
        <taxon>Poales</taxon>
        <taxon>Poaceae</taxon>
        <taxon>BOP clade</taxon>
        <taxon>Pooideae</taxon>
        <taxon>Triticodae</taxon>
        <taxon>Triticeae</taxon>
        <taxon>Triticinae</taxon>
        <taxon>Triticum</taxon>
    </lineage>
</organism>
<accession>A0A3B6RN03</accession>
<dbReference type="OrthoDB" id="586448at2759"/>
<dbReference type="InterPro" id="IPR046533">
    <property type="entry name" value="DUF6598"/>
</dbReference>
<dbReference type="Pfam" id="PF20241">
    <property type="entry name" value="DUF6598"/>
    <property type="match status" value="1"/>
</dbReference>
<feature type="region of interest" description="Disordered" evidence="1">
    <location>
        <begin position="1"/>
        <end position="28"/>
    </location>
</feature>
<evidence type="ECO:0000256" key="1">
    <source>
        <dbReference type="SAM" id="MobiDB-lite"/>
    </source>
</evidence>